<evidence type="ECO:0000313" key="3">
    <source>
        <dbReference type="Proteomes" id="UP000230202"/>
    </source>
</evidence>
<dbReference type="CDD" id="cd20897">
    <property type="entry name" value="Smlt3025-like"/>
    <property type="match status" value="1"/>
</dbReference>
<name>A0A2N9X5A4_9NEIS</name>
<accession>A0A2N9X5A4</accession>
<sequence length="290" mass="33222">MRNLLISFAKAVCLTGLLLLACCSDNNDKAKQQPVPFINQDRFGRFDSIGNLGGKPVSIPDGVVLHWVRYVGDPGDFDASKKAQKYKRPPITYQLPIESFGLLYRLTDGALMSYKEQTEIDYLHDNKTLIPKGEPFPWGYTIVYNLYSPKQLKTFNRWFNDILESSKESWDFEYSKQPNKVFGLTYYQANNGIDPSTNQPWTDNIAGRDLYIYRDSNNNIKTLILCDTVGQVQSCHHDFFVSNTPVKVSMSYDRTYLKLWRQTEKNIAAILDSWVVTNDGKLIKKQAGKV</sequence>
<protein>
    <recommendedName>
        <fullName evidence="4">Lipoprotein</fullName>
    </recommendedName>
</protein>
<proteinExistence type="predicted"/>
<dbReference type="RefSeq" id="WP_100152330.1">
    <property type="nucleotide sequence ID" value="NZ_MEIL01000029.1"/>
</dbReference>
<keyword evidence="1" id="KW-0732">Signal</keyword>
<dbReference type="AlphaFoldDB" id="A0A2N9X5A4"/>
<organism evidence="2 3">
    <name type="scientific">Snodgrassella alvi</name>
    <dbReference type="NCBI Taxonomy" id="1196083"/>
    <lineage>
        <taxon>Bacteria</taxon>
        <taxon>Pseudomonadati</taxon>
        <taxon>Pseudomonadota</taxon>
        <taxon>Betaproteobacteria</taxon>
        <taxon>Neisseriales</taxon>
        <taxon>Neisseriaceae</taxon>
        <taxon>Snodgrassella</taxon>
    </lineage>
</organism>
<feature type="signal peptide" evidence="1">
    <location>
        <begin position="1"/>
        <end position="21"/>
    </location>
</feature>
<evidence type="ECO:0000256" key="1">
    <source>
        <dbReference type="SAM" id="SignalP"/>
    </source>
</evidence>
<feature type="chain" id="PRO_5014757524" description="Lipoprotein" evidence="1">
    <location>
        <begin position="22"/>
        <end position="290"/>
    </location>
</feature>
<evidence type="ECO:0008006" key="4">
    <source>
        <dbReference type="Google" id="ProtNLM"/>
    </source>
</evidence>
<comment type="caution">
    <text evidence="2">The sequence shown here is derived from an EMBL/GenBank/DDBJ whole genome shotgun (WGS) entry which is preliminary data.</text>
</comment>
<dbReference type="EMBL" id="MEIL01000029">
    <property type="protein sequence ID" value="PIT38357.1"/>
    <property type="molecule type" value="Genomic_DNA"/>
</dbReference>
<dbReference type="InterPro" id="IPR049732">
    <property type="entry name" value="Smlt3025-like"/>
</dbReference>
<dbReference type="Proteomes" id="UP000230202">
    <property type="component" value="Unassembled WGS sequence"/>
</dbReference>
<gene>
    <name evidence="2" type="ORF">BHC54_07350</name>
</gene>
<keyword evidence="3" id="KW-1185">Reference proteome</keyword>
<evidence type="ECO:0000313" key="2">
    <source>
        <dbReference type="EMBL" id="PIT38357.1"/>
    </source>
</evidence>
<reference evidence="2" key="1">
    <citation type="journal article" date="2017" name="MBio">
        <title>Type VI secretion-mediated competition in the bee gut microbiome.</title>
        <authorList>
            <person name="Steele M.I."/>
            <person name="Kwong W.K."/>
            <person name="Powell J.E."/>
            <person name="Whiteley M."/>
            <person name="Moran N.A."/>
        </authorList>
    </citation>
    <scope>NUCLEOTIDE SEQUENCE [LARGE SCALE GENOMIC DNA]</scope>
    <source>
        <strain evidence="2">WkB273</strain>
    </source>
</reference>
<dbReference type="PROSITE" id="PS51257">
    <property type="entry name" value="PROKAR_LIPOPROTEIN"/>
    <property type="match status" value="1"/>
</dbReference>